<dbReference type="EMBL" id="PPSK01000025">
    <property type="protein sequence ID" value="POB01032.1"/>
    <property type="molecule type" value="Genomic_DNA"/>
</dbReference>
<dbReference type="GO" id="GO:0005737">
    <property type="term" value="C:cytoplasm"/>
    <property type="evidence" value="ECO:0007669"/>
    <property type="project" value="UniProtKB-ARBA"/>
</dbReference>
<proteinExistence type="inferred from homology"/>
<evidence type="ECO:0000256" key="1">
    <source>
        <dbReference type="ARBA" id="ARBA00008183"/>
    </source>
</evidence>
<dbReference type="Pfam" id="PF01491">
    <property type="entry name" value="Frataxin_Cyay"/>
    <property type="match status" value="1"/>
</dbReference>
<keyword evidence="4" id="KW-1185">Reference proteome</keyword>
<gene>
    <name evidence="3" type="primary">cyaY</name>
    <name evidence="3" type="ORF">C1949_17410</name>
</gene>
<evidence type="ECO:0000313" key="3">
    <source>
        <dbReference type="EMBL" id="POB01032.1"/>
    </source>
</evidence>
<evidence type="ECO:0000256" key="2">
    <source>
        <dbReference type="ARBA" id="ARBA00023004"/>
    </source>
</evidence>
<dbReference type="PROSITE" id="PS50810">
    <property type="entry name" value="FRATAXIN_2"/>
    <property type="match status" value="1"/>
</dbReference>
<dbReference type="InterPro" id="IPR002908">
    <property type="entry name" value="Frataxin/CyaY"/>
</dbReference>
<dbReference type="AlphaFoldDB" id="A0A2P4EQZ9"/>
<protein>
    <submittedName>
        <fullName evidence="3">Iron donor protein CyaY</fullName>
    </submittedName>
</protein>
<dbReference type="SMART" id="SM01219">
    <property type="entry name" value="Frataxin_Cyay"/>
    <property type="match status" value="1"/>
</dbReference>
<organism evidence="3 4">
    <name type="scientific">Halopseudomonas oceani</name>
    <dbReference type="NCBI Taxonomy" id="1708783"/>
    <lineage>
        <taxon>Bacteria</taxon>
        <taxon>Pseudomonadati</taxon>
        <taxon>Pseudomonadota</taxon>
        <taxon>Gammaproteobacteria</taxon>
        <taxon>Pseudomonadales</taxon>
        <taxon>Pseudomonadaceae</taxon>
        <taxon>Halopseudomonas</taxon>
    </lineage>
</organism>
<reference evidence="3 4" key="1">
    <citation type="submission" date="2018-01" db="EMBL/GenBank/DDBJ databases">
        <title>Draft genome of the type strain Pseudomonas oceani DSM 100277 isolated from the deep water in Okinawa trough, northwestern Pacific Ocean.</title>
        <authorList>
            <person name="Gomila M."/>
            <person name="Mulet M."/>
            <person name="Garcia-Valdes E."/>
            <person name="Lalucat J."/>
        </authorList>
    </citation>
    <scope>NUCLEOTIDE SEQUENCE [LARGE SCALE GENOMIC DNA]</scope>
    <source>
        <strain evidence="3 4">DSM 100277</strain>
    </source>
</reference>
<comment type="similarity">
    <text evidence="1">Belongs to the frataxin family.</text>
</comment>
<dbReference type="InterPro" id="IPR036524">
    <property type="entry name" value="Frataxin/CyaY_sf"/>
</dbReference>
<dbReference type="NCBIfam" id="TIGR03421">
    <property type="entry name" value="FeS_CyaY"/>
    <property type="match status" value="1"/>
</dbReference>
<comment type="caution">
    <text evidence="3">The sequence shown here is derived from an EMBL/GenBank/DDBJ whole genome shotgun (WGS) entry which is preliminary data.</text>
</comment>
<name>A0A2P4EQZ9_9GAMM</name>
<dbReference type="OrthoDB" id="285675at2"/>
<dbReference type="GO" id="GO:0008199">
    <property type="term" value="F:ferric iron binding"/>
    <property type="evidence" value="ECO:0007669"/>
    <property type="project" value="InterPro"/>
</dbReference>
<accession>A0A2P4EQZ9</accession>
<sequence length="114" mass="12630">MQDMSEATFHQAVDQVQDLIEHALDGGDLDLEMEHIDGSLVLILPEGQRLVVGRQPASRELWLATPDRTLHFNFDPERGWLHDSGEGTLGEVLAAILEDISGEEVELDIDAESL</sequence>
<evidence type="ECO:0000313" key="4">
    <source>
        <dbReference type="Proteomes" id="UP000243451"/>
    </source>
</evidence>
<keyword evidence="2" id="KW-0408">Iron</keyword>
<dbReference type="SUPFAM" id="SSF55387">
    <property type="entry name" value="Frataxin/Nqo15-like"/>
    <property type="match status" value="1"/>
</dbReference>
<dbReference type="GO" id="GO:0016226">
    <property type="term" value="P:iron-sulfur cluster assembly"/>
    <property type="evidence" value="ECO:0007669"/>
    <property type="project" value="InterPro"/>
</dbReference>
<dbReference type="Proteomes" id="UP000243451">
    <property type="component" value="Unassembled WGS sequence"/>
</dbReference>
<dbReference type="Gene3D" id="3.30.920.10">
    <property type="entry name" value="Frataxin/CyaY"/>
    <property type="match status" value="1"/>
</dbReference>